<keyword evidence="1" id="KW-0732">Signal</keyword>
<sequence length="91" mass="9777">MLLWDSVLMLLVRLILFGLASLVPTAQSVDCGAEDSCLSLGDYCCIGIEVLKRKCSLLVSSRLVDLLSADVLVLARTSTDKGWAVFVDDVG</sequence>
<evidence type="ECO:0000313" key="3">
    <source>
        <dbReference type="Proteomes" id="UP001279734"/>
    </source>
</evidence>
<name>A0AAD3S2T3_NEPGR</name>
<organism evidence="2 3">
    <name type="scientific">Nepenthes gracilis</name>
    <name type="common">Slender pitcher plant</name>
    <dbReference type="NCBI Taxonomy" id="150966"/>
    <lineage>
        <taxon>Eukaryota</taxon>
        <taxon>Viridiplantae</taxon>
        <taxon>Streptophyta</taxon>
        <taxon>Embryophyta</taxon>
        <taxon>Tracheophyta</taxon>
        <taxon>Spermatophyta</taxon>
        <taxon>Magnoliopsida</taxon>
        <taxon>eudicotyledons</taxon>
        <taxon>Gunneridae</taxon>
        <taxon>Pentapetalae</taxon>
        <taxon>Caryophyllales</taxon>
        <taxon>Nepenthaceae</taxon>
        <taxon>Nepenthes</taxon>
    </lineage>
</organism>
<protein>
    <submittedName>
        <fullName evidence="2">Uncharacterized protein</fullName>
    </submittedName>
</protein>
<accession>A0AAD3S2T3</accession>
<feature type="chain" id="PRO_5042080225" evidence="1">
    <location>
        <begin position="29"/>
        <end position="91"/>
    </location>
</feature>
<comment type="caution">
    <text evidence="2">The sequence shown here is derived from an EMBL/GenBank/DDBJ whole genome shotgun (WGS) entry which is preliminary data.</text>
</comment>
<reference evidence="2" key="1">
    <citation type="submission" date="2023-05" db="EMBL/GenBank/DDBJ databases">
        <title>Nepenthes gracilis genome sequencing.</title>
        <authorList>
            <person name="Fukushima K."/>
        </authorList>
    </citation>
    <scope>NUCLEOTIDE SEQUENCE</scope>
    <source>
        <strain evidence="2">SING2019-196</strain>
    </source>
</reference>
<evidence type="ECO:0000256" key="1">
    <source>
        <dbReference type="SAM" id="SignalP"/>
    </source>
</evidence>
<feature type="signal peptide" evidence="1">
    <location>
        <begin position="1"/>
        <end position="28"/>
    </location>
</feature>
<gene>
    <name evidence="2" type="ORF">Nepgr_005232</name>
</gene>
<keyword evidence="3" id="KW-1185">Reference proteome</keyword>
<dbReference type="Proteomes" id="UP001279734">
    <property type="component" value="Unassembled WGS sequence"/>
</dbReference>
<proteinExistence type="predicted"/>
<dbReference type="EMBL" id="BSYO01000004">
    <property type="protein sequence ID" value="GMH03393.1"/>
    <property type="molecule type" value="Genomic_DNA"/>
</dbReference>
<evidence type="ECO:0000313" key="2">
    <source>
        <dbReference type="EMBL" id="GMH03393.1"/>
    </source>
</evidence>
<dbReference type="AlphaFoldDB" id="A0AAD3S2T3"/>